<accession>A0A2S7KXK9</accession>
<protein>
    <recommendedName>
        <fullName evidence="4">Response regulatory domain-containing protein</fullName>
    </recommendedName>
</protein>
<dbReference type="GO" id="GO:0000160">
    <property type="term" value="P:phosphorelay signal transduction system"/>
    <property type="evidence" value="ECO:0007669"/>
    <property type="project" value="UniProtKB-KW"/>
</dbReference>
<keyword evidence="2" id="KW-0902">Two-component regulatory system</keyword>
<dbReference type="PANTHER" id="PTHR45339">
    <property type="entry name" value="HYBRID SIGNAL TRANSDUCTION HISTIDINE KINASE J"/>
    <property type="match status" value="1"/>
</dbReference>
<comment type="caution">
    <text evidence="5">The sequence shown here is derived from an EMBL/GenBank/DDBJ whole genome shotgun (WGS) entry which is preliminary data.</text>
</comment>
<dbReference type="SMART" id="SM00448">
    <property type="entry name" value="REC"/>
    <property type="match status" value="1"/>
</dbReference>
<gene>
    <name evidence="5" type="ORF">BST83_09315</name>
</gene>
<dbReference type="SUPFAM" id="SSF52172">
    <property type="entry name" value="CheY-like"/>
    <property type="match status" value="1"/>
</dbReference>
<dbReference type="InterPro" id="IPR001789">
    <property type="entry name" value="Sig_transdc_resp-reg_receiver"/>
</dbReference>
<dbReference type="RefSeq" id="WP_104809551.1">
    <property type="nucleotide sequence ID" value="NZ_MQUA01000013.1"/>
</dbReference>
<feature type="modified residue" description="4-aspartylphosphate" evidence="3">
    <location>
        <position position="61"/>
    </location>
</feature>
<dbReference type="OrthoDB" id="9789181at2"/>
<reference evidence="5 6" key="1">
    <citation type="submission" date="2016-11" db="EMBL/GenBank/DDBJ databases">
        <title>Trade-off between light-utilization and light-protection in marine flavobacteria.</title>
        <authorList>
            <person name="Kumagai Y."/>
        </authorList>
    </citation>
    <scope>NUCLEOTIDE SEQUENCE [LARGE SCALE GENOMIC DNA]</scope>
    <source>
        <strain evidence="5 6">ATCC 700397</strain>
    </source>
</reference>
<keyword evidence="1 3" id="KW-0597">Phosphoprotein</keyword>
<keyword evidence="6" id="KW-1185">Reference proteome</keyword>
<evidence type="ECO:0000256" key="3">
    <source>
        <dbReference type="PROSITE-ProRule" id="PRU00169"/>
    </source>
</evidence>
<dbReference type="InterPro" id="IPR011006">
    <property type="entry name" value="CheY-like_superfamily"/>
</dbReference>
<evidence type="ECO:0000313" key="6">
    <source>
        <dbReference type="Proteomes" id="UP000239522"/>
    </source>
</evidence>
<feature type="domain" description="Response regulatory" evidence="4">
    <location>
        <begin position="11"/>
        <end position="126"/>
    </location>
</feature>
<proteinExistence type="predicted"/>
<dbReference type="PANTHER" id="PTHR45339:SF1">
    <property type="entry name" value="HYBRID SIGNAL TRANSDUCTION HISTIDINE KINASE J"/>
    <property type="match status" value="1"/>
</dbReference>
<evidence type="ECO:0000256" key="2">
    <source>
        <dbReference type="ARBA" id="ARBA00023012"/>
    </source>
</evidence>
<dbReference type="PROSITE" id="PS50110">
    <property type="entry name" value="RESPONSE_REGULATORY"/>
    <property type="match status" value="1"/>
</dbReference>
<dbReference type="CDD" id="cd17546">
    <property type="entry name" value="REC_hyHK_CKI1_RcsC-like"/>
    <property type="match status" value="1"/>
</dbReference>
<evidence type="ECO:0000313" key="5">
    <source>
        <dbReference type="EMBL" id="PQB07336.1"/>
    </source>
</evidence>
<evidence type="ECO:0000256" key="1">
    <source>
        <dbReference type="ARBA" id="ARBA00022553"/>
    </source>
</evidence>
<name>A0A2S7KXK9_9FLAO</name>
<dbReference type="EMBL" id="MQUA01000013">
    <property type="protein sequence ID" value="PQB07336.1"/>
    <property type="molecule type" value="Genomic_DNA"/>
</dbReference>
<organism evidence="5 6">
    <name type="scientific">Polaribacter filamentus</name>
    <dbReference type="NCBI Taxonomy" id="53483"/>
    <lineage>
        <taxon>Bacteria</taxon>
        <taxon>Pseudomonadati</taxon>
        <taxon>Bacteroidota</taxon>
        <taxon>Flavobacteriia</taxon>
        <taxon>Flavobacteriales</taxon>
        <taxon>Flavobacteriaceae</taxon>
    </lineage>
</organism>
<sequence>MIKNPKVSGLKILIAEDDEVSAMLLTINVKEFQEQVFRAKTGIEAIDICYKNPDIDLILMDIQMPGLNGDEAARKIREFNKDVIIIAQTGIALPTNKEKLIEAGCNNYLAKPVNRLELVTLIESYFKK</sequence>
<dbReference type="Proteomes" id="UP000239522">
    <property type="component" value="Unassembled WGS sequence"/>
</dbReference>
<dbReference type="AlphaFoldDB" id="A0A2S7KXK9"/>
<evidence type="ECO:0000259" key="4">
    <source>
        <dbReference type="PROSITE" id="PS50110"/>
    </source>
</evidence>
<dbReference type="Gene3D" id="3.40.50.2300">
    <property type="match status" value="1"/>
</dbReference>
<dbReference type="Pfam" id="PF00072">
    <property type="entry name" value="Response_reg"/>
    <property type="match status" value="1"/>
</dbReference>